<evidence type="ECO:0000256" key="1">
    <source>
        <dbReference type="PROSITE-ProRule" id="PRU00371"/>
    </source>
</evidence>
<evidence type="ECO:0000313" key="4">
    <source>
        <dbReference type="EMBL" id="CAL1689044.1"/>
    </source>
</evidence>
<dbReference type="InterPro" id="IPR004210">
    <property type="entry name" value="BESS_motif"/>
</dbReference>
<name>A0AAV2PBT7_9HYME</name>
<dbReference type="GO" id="GO:0005634">
    <property type="term" value="C:nucleus"/>
    <property type="evidence" value="ECO:0007669"/>
    <property type="project" value="UniProtKB-SubCell"/>
</dbReference>
<proteinExistence type="predicted"/>
<dbReference type="GO" id="GO:0003677">
    <property type="term" value="F:DNA binding"/>
    <property type="evidence" value="ECO:0007669"/>
    <property type="project" value="InterPro"/>
</dbReference>
<gene>
    <name evidence="4" type="ORF">LPLAT_LOCUS14045</name>
</gene>
<keyword evidence="1" id="KW-0539">Nucleus</keyword>
<dbReference type="PROSITE" id="PS51031">
    <property type="entry name" value="BESS"/>
    <property type="match status" value="1"/>
</dbReference>
<evidence type="ECO:0000313" key="5">
    <source>
        <dbReference type="Proteomes" id="UP001497644"/>
    </source>
</evidence>
<dbReference type="Proteomes" id="UP001497644">
    <property type="component" value="Chromosome 9"/>
</dbReference>
<protein>
    <recommendedName>
        <fullName evidence="3">BESS domain-containing protein</fullName>
    </recommendedName>
</protein>
<feature type="domain" description="BESS" evidence="3">
    <location>
        <begin position="410"/>
        <end position="449"/>
    </location>
</feature>
<feature type="region of interest" description="Disordered" evidence="2">
    <location>
        <begin position="382"/>
        <end position="403"/>
    </location>
</feature>
<sequence length="458" mass="52797">MYTKSKKFCKHNYKTYIGKKEVVRTLRNSLSDFVLTQSRNNRKLTWRNDKEMPGLFSRRVQSLPATGGRTKSIAIDRDKRLRRKRRSKLDPYMDTLSLIKKKNTMCIPSSCSREESRDDSAIASVAVNPRTLSSISEIDKQISTRCLRSNEVTYVDTKLEENTRDNSWITTDECSKDEKSLKFIRISESFKDETSEDESMDVLDLHFIELNKNEKVGKIDCKSHAKASYVVRACVPGEEEKDVLMEVERNKRNSCIEGKLKAKSSDSAEIQHDVPKSANVIDKSSITIKSDYSPIKHAVYRRFETPRILQDETFVKDVQREKTEPIVNHQHFQSRDCVHHEGVANSSRNSSRNFSRQLDTYLLDPDNDRVRTFTDKLSTAASSARTRCKSGEDVGDEASSDNVDSQGVYLDEDYHFLMSLHHQLNKMSLVRKMKVKAKIQTIFYEELRARIRDPHNAA</sequence>
<dbReference type="EMBL" id="OZ034832">
    <property type="protein sequence ID" value="CAL1689044.1"/>
    <property type="molecule type" value="Genomic_DNA"/>
</dbReference>
<evidence type="ECO:0000259" key="3">
    <source>
        <dbReference type="PROSITE" id="PS51031"/>
    </source>
</evidence>
<comment type="subcellular location">
    <subcellularLocation>
        <location evidence="1">Nucleus</location>
    </subcellularLocation>
</comment>
<evidence type="ECO:0000256" key="2">
    <source>
        <dbReference type="SAM" id="MobiDB-lite"/>
    </source>
</evidence>
<dbReference type="Pfam" id="PF02944">
    <property type="entry name" value="BESS"/>
    <property type="match status" value="1"/>
</dbReference>
<reference evidence="4" key="1">
    <citation type="submission" date="2024-04" db="EMBL/GenBank/DDBJ databases">
        <authorList>
            <consortium name="Molecular Ecology Group"/>
        </authorList>
    </citation>
    <scope>NUCLEOTIDE SEQUENCE</scope>
</reference>
<keyword evidence="5" id="KW-1185">Reference proteome</keyword>
<dbReference type="AlphaFoldDB" id="A0AAV2PBT7"/>
<accession>A0AAV2PBT7</accession>
<organism evidence="4 5">
    <name type="scientific">Lasius platythorax</name>
    <dbReference type="NCBI Taxonomy" id="488582"/>
    <lineage>
        <taxon>Eukaryota</taxon>
        <taxon>Metazoa</taxon>
        <taxon>Ecdysozoa</taxon>
        <taxon>Arthropoda</taxon>
        <taxon>Hexapoda</taxon>
        <taxon>Insecta</taxon>
        <taxon>Pterygota</taxon>
        <taxon>Neoptera</taxon>
        <taxon>Endopterygota</taxon>
        <taxon>Hymenoptera</taxon>
        <taxon>Apocrita</taxon>
        <taxon>Aculeata</taxon>
        <taxon>Formicoidea</taxon>
        <taxon>Formicidae</taxon>
        <taxon>Formicinae</taxon>
        <taxon>Lasius</taxon>
        <taxon>Lasius</taxon>
    </lineage>
</organism>